<proteinExistence type="predicted"/>
<dbReference type="Gene3D" id="1.20.5.4130">
    <property type="match status" value="1"/>
</dbReference>
<feature type="domain" description="Disease resistance N-terminal" evidence="6">
    <location>
        <begin position="16"/>
        <end position="98"/>
    </location>
</feature>
<feature type="domain" description="R13L1/DRL21-like LRR repeat region" evidence="7">
    <location>
        <begin position="402"/>
        <end position="526"/>
    </location>
</feature>
<evidence type="ECO:0000259" key="5">
    <source>
        <dbReference type="Pfam" id="PF00931"/>
    </source>
</evidence>
<protein>
    <recommendedName>
        <fullName evidence="10">Rx N-terminal domain-containing protein</fullName>
    </recommendedName>
</protein>
<dbReference type="GO" id="GO:0051707">
    <property type="term" value="P:response to other organism"/>
    <property type="evidence" value="ECO:0007669"/>
    <property type="project" value="UniProtKB-ARBA"/>
</dbReference>
<dbReference type="GO" id="GO:0043531">
    <property type="term" value="F:ADP binding"/>
    <property type="evidence" value="ECO:0007669"/>
    <property type="project" value="InterPro"/>
</dbReference>
<dbReference type="AlphaFoldDB" id="A0A4Y7J7X3"/>
<dbReference type="SUPFAM" id="SSF52540">
    <property type="entry name" value="P-loop containing nucleoside triphosphate hydrolases"/>
    <property type="match status" value="1"/>
</dbReference>
<dbReference type="Pfam" id="PF25019">
    <property type="entry name" value="LRR_R13L1-DRL21"/>
    <property type="match status" value="1"/>
</dbReference>
<dbReference type="Gene3D" id="3.40.50.300">
    <property type="entry name" value="P-loop containing nucleotide triphosphate hydrolases"/>
    <property type="match status" value="1"/>
</dbReference>
<keyword evidence="2" id="KW-0677">Repeat</keyword>
<evidence type="ECO:0000256" key="1">
    <source>
        <dbReference type="ARBA" id="ARBA00022614"/>
    </source>
</evidence>
<dbReference type="InterPro" id="IPR003591">
    <property type="entry name" value="Leu-rich_rpt_typical-subtyp"/>
</dbReference>
<keyword evidence="3" id="KW-0547">Nucleotide-binding</keyword>
<keyword evidence="4" id="KW-0611">Plant defense</keyword>
<dbReference type="PANTHER" id="PTHR47186">
    <property type="entry name" value="LEUCINE-RICH REPEAT-CONTAINING PROTEIN 57"/>
    <property type="match status" value="1"/>
</dbReference>
<dbReference type="SMART" id="SM00369">
    <property type="entry name" value="LRR_TYP"/>
    <property type="match status" value="2"/>
</dbReference>
<dbReference type="InterPro" id="IPR041118">
    <property type="entry name" value="Rx_N"/>
</dbReference>
<evidence type="ECO:0000256" key="4">
    <source>
        <dbReference type="ARBA" id="ARBA00022821"/>
    </source>
</evidence>
<gene>
    <name evidence="8" type="ORF">C5167_015008</name>
</gene>
<dbReference type="STRING" id="3469.A0A4Y7J7X3"/>
<name>A0A4Y7J7X3_PAPSO</name>
<keyword evidence="9" id="KW-1185">Reference proteome</keyword>
<dbReference type="EMBL" id="CM010717">
    <property type="protein sequence ID" value="RZC56162.1"/>
    <property type="molecule type" value="Genomic_DNA"/>
</dbReference>
<evidence type="ECO:0000313" key="9">
    <source>
        <dbReference type="Proteomes" id="UP000316621"/>
    </source>
</evidence>
<dbReference type="Gene3D" id="3.80.10.10">
    <property type="entry name" value="Ribonuclease Inhibitor"/>
    <property type="match status" value="3"/>
</dbReference>
<sequence>METQRILGAPASQALIDNLISSTSDPIFVSVKFDMKKISDTLSSIRDVLYDAEKKAQDQENGLAVKKWFDDLMEAAYDAEDVFHDFAYEVRKRKIENQVQNLCSPYFTAVAQKVRNVTRTLVEISKAMKEFKFVPKENNSTTSDELQRKHREAYPDLVDDSIIVGRVVEKEKILKLLAEDNHSIIAIVGVESIGKSMLAKMVYEDPALTDHFASKLWIPISECSDKFQLLNKGMDRIRRMCLLFGTDHDISYIPTGTYKAMKLRTLNYSVSRVGKEIIKRVPEDLCFKLTFLRVLDLSHSAIRELPSSIGKLKLLSYLDISYTSVTTLPDSLTKLYNLRTLKLKSCCLREFPKEMRKLIGLRHLINSNNRSGQPKMPFELSKLSCLQKLSVFAVSKDSGFGIKELKVLSLLEGKLQIHNLENVSNESGAEDANLKNKTKISHVELYWSKDTGKHTDTASNVLEHLQPPQSLKNLVIHNFPGREFPTWLPANLPKLVSISLVNCYSCQLLPALGKLKSLKVLHLRKMNSVALIDDKFYRDSEEPFSALKELHLSEMSNLKWFNSSSSCFGCLEWLKIDKCTKLNVTPTLFPSLQKFEVSNSIGVAINSLVASNLKTLTSIEITRSVELTSLPHGLLQGNGVLQILEISDCKNFDGILPKQQAHQSQVRHNSSLKSLRIYHCPKLTSLPTVQGWISLHDLRIVDCRRLKFLPDGLQDLSKLEYLHIGGFSEDLECLPDQLQVLTSLQHLILEDFPSLVTLPNWLGNFCFLRKLVIRRCEKLKSLPSEEQMRRLTALQIVQLEQCPLLEDKGLGGESDKLAHIILQRDRPY</sequence>
<evidence type="ECO:0000313" key="8">
    <source>
        <dbReference type="EMBL" id="RZC56162.1"/>
    </source>
</evidence>
<dbReference type="GO" id="GO:0006952">
    <property type="term" value="P:defense response"/>
    <property type="evidence" value="ECO:0007669"/>
    <property type="project" value="UniProtKB-KW"/>
</dbReference>
<dbReference type="Pfam" id="PF00931">
    <property type="entry name" value="NB-ARC"/>
    <property type="match status" value="1"/>
</dbReference>
<evidence type="ECO:0000259" key="7">
    <source>
        <dbReference type="Pfam" id="PF25019"/>
    </source>
</evidence>
<organism evidence="8 9">
    <name type="scientific">Papaver somniferum</name>
    <name type="common">Opium poppy</name>
    <dbReference type="NCBI Taxonomy" id="3469"/>
    <lineage>
        <taxon>Eukaryota</taxon>
        <taxon>Viridiplantae</taxon>
        <taxon>Streptophyta</taxon>
        <taxon>Embryophyta</taxon>
        <taxon>Tracheophyta</taxon>
        <taxon>Spermatophyta</taxon>
        <taxon>Magnoliopsida</taxon>
        <taxon>Ranunculales</taxon>
        <taxon>Papaveraceae</taxon>
        <taxon>Papaveroideae</taxon>
        <taxon>Papaver</taxon>
    </lineage>
</organism>
<dbReference type="Pfam" id="PF18052">
    <property type="entry name" value="Rx_N"/>
    <property type="match status" value="1"/>
</dbReference>
<evidence type="ECO:0000256" key="3">
    <source>
        <dbReference type="ARBA" id="ARBA00022741"/>
    </source>
</evidence>
<dbReference type="InterPro" id="IPR056789">
    <property type="entry name" value="LRR_R13L1-DRL21"/>
</dbReference>
<dbReference type="SUPFAM" id="SSF52058">
    <property type="entry name" value="L domain-like"/>
    <property type="match status" value="2"/>
</dbReference>
<keyword evidence="1" id="KW-0433">Leucine-rich repeat</keyword>
<evidence type="ECO:0000259" key="6">
    <source>
        <dbReference type="Pfam" id="PF18052"/>
    </source>
</evidence>
<dbReference type="InterPro" id="IPR002182">
    <property type="entry name" value="NB-ARC"/>
</dbReference>
<dbReference type="InterPro" id="IPR027417">
    <property type="entry name" value="P-loop_NTPase"/>
</dbReference>
<dbReference type="Proteomes" id="UP000316621">
    <property type="component" value="Chromosome 3"/>
</dbReference>
<evidence type="ECO:0000256" key="2">
    <source>
        <dbReference type="ARBA" id="ARBA00022737"/>
    </source>
</evidence>
<dbReference type="Gramene" id="RZC56162">
    <property type="protein sequence ID" value="RZC56162"/>
    <property type="gene ID" value="C5167_015008"/>
</dbReference>
<reference evidence="8 9" key="1">
    <citation type="journal article" date="2018" name="Science">
        <title>The opium poppy genome and morphinan production.</title>
        <authorList>
            <person name="Guo L."/>
            <person name="Winzer T."/>
            <person name="Yang X."/>
            <person name="Li Y."/>
            <person name="Ning Z."/>
            <person name="He Z."/>
            <person name="Teodor R."/>
            <person name="Lu Y."/>
            <person name="Bowser T.A."/>
            <person name="Graham I.A."/>
            <person name="Ye K."/>
        </authorList>
    </citation>
    <scope>NUCLEOTIDE SEQUENCE [LARGE SCALE GENOMIC DNA]</scope>
    <source>
        <strain evidence="9">cv. HN1</strain>
        <tissue evidence="8">Leaves</tissue>
    </source>
</reference>
<accession>A0A4Y7J7X3</accession>
<dbReference type="InterPro" id="IPR032675">
    <property type="entry name" value="LRR_dom_sf"/>
</dbReference>
<evidence type="ECO:0008006" key="10">
    <source>
        <dbReference type="Google" id="ProtNLM"/>
    </source>
</evidence>
<dbReference type="OMA" id="NCRELAY"/>
<dbReference type="PANTHER" id="PTHR47186:SF3">
    <property type="entry name" value="OS09G0267800 PROTEIN"/>
    <property type="match status" value="1"/>
</dbReference>
<feature type="domain" description="NB-ARC" evidence="5">
    <location>
        <begin position="170"/>
        <end position="232"/>
    </location>
</feature>